<dbReference type="Gene3D" id="3.90.1200.10">
    <property type="match status" value="1"/>
</dbReference>
<dbReference type="Proteomes" id="UP000019112">
    <property type="component" value="Unassembled WGS sequence"/>
</dbReference>
<dbReference type="AlphaFoldDB" id="W6TE13"/>
<dbReference type="EMBL" id="AWTR02000048">
    <property type="protein sequence ID" value="ETZ07343.1"/>
    <property type="molecule type" value="Genomic_DNA"/>
</dbReference>
<dbReference type="InterPro" id="IPR011009">
    <property type="entry name" value="Kinase-like_dom_sf"/>
</dbReference>
<evidence type="ECO:0000313" key="2">
    <source>
        <dbReference type="Proteomes" id="UP000019112"/>
    </source>
</evidence>
<evidence type="ECO:0000313" key="1">
    <source>
        <dbReference type="EMBL" id="ETZ07343.1"/>
    </source>
</evidence>
<dbReference type="GO" id="GO:0016301">
    <property type="term" value="F:kinase activity"/>
    <property type="evidence" value="ECO:0007669"/>
    <property type="project" value="UniProtKB-KW"/>
</dbReference>
<proteinExistence type="predicted"/>
<dbReference type="GO" id="GO:0016773">
    <property type="term" value="F:phosphotransferase activity, alcohol group as acceptor"/>
    <property type="evidence" value="ECO:0007669"/>
    <property type="project" value="InterPro"/>
</dbReference>
<reference evidence="1 2" key="1">
    <citation type="journal article" date="2014" name="FEMS Microbiol. Lett.">
        <title>Draft genome sequences of three Holospora species (Holospora obtusa, Holospora undulata, and Holospora elegans), endonuclear symbiotic bacteria of the ciliate Paramecium caudatum.</title>
        <authorList>
            <person name="Dohra H."/>
            <person name="Tanaka K."/>
            <person name="Suzuki T."/>
            <person name="Fujishima M."/>
            <person name="Suzuki H."/>
        </authorList>
    </citation>
    <scope>NUCLEOTIDE SEQUENCE [LARGE SCALE GENOMIC DNA]</scope>
    <source>
        <strain evidence="1 2">F1</strain>
    </source>
</reference>
<dbReference type="SUPFAM" id="SSF56112">
    <property type="entry name" value="Protein kinase-like (PK-like)"/>
    <property type="match status" value="1"/>
</dbReference>
<dbReference type="eggNOG" id="COG3570">
    <property type="taxonomic scope" value="Bacteria"/>
</dbReference>
<organism evidence="1 2">
    <name type="scientific">Holospora obtusa F1</name>
    <dbReference type="NCBI Taxonomy" id="1399147"/>
    <lineage>
        <taxon>Bacteria</taxon>
        <taxon>Pseudomonadati</taxon>
        <taxon>Pseudomonadota</taxon>
        <taxon>Alphaproteobacteria</taxon>
        <taxon>Holosporales</taxon>
        <taxon>Holosporaceae</taxon>
        <taxon>Holospora</taxon>
    </lineage>
</organism>
<accession>W6TE13</accession>
<dbReference type="GO" id="GO:0019748">
    <property type="term" value="P:secondary metabolic process"/>
    <property type="evidence" value="ECO:0007669"/>
    <property type="project" value="InterPro"/>
</dbReference>
<dbReference type="InterPro" id="IPR006748">
    <property type="entry name" value="NH2Glyco/OHUrea_AB-resist_kin"/>
</dbReference>
<gene>
    <name evidence="1" type="ORF">P618_200407</name>
</gene>
<sequence>MNTFHSNIISIYGEKGRQWLGHLPNRVAQLANTYGLSNLKAVNNLSYNYVLSGLQGPQPIILKLGLDIDGFKREAAALMAFSGFGVVEILSENNGLLLVECAVPGISLKSYFPDNDDQAINITANVINRLHKAPIPSTHAFPHIKDWLEALDGDLEIPVHTLQKAREIRDKLLKTAEADVLLHGDLHHDNILQNVNDWVAIDPKGVIGELAYEVAAFIRNPIPELLNHVDATTIIHNRITYFAEALTLHSGRIIDWCFVQAVLAWIWALEDGCDMSYFAQLTKIFDKIQNHDKQ</sequence>
<dbReference type="STRING" id="1399147.P618_200407"/>
<keyword evidence="2" id="KW-1185">Reference proteome</keyword>
<dbReference type="Pfam" id="PF04655">
    <property type="entry name" value="APH_6_hur"/>
    <property type="match status" value="1"/>
</dbReference>
<dbReference type="OrthoDB" id="3638028at2"/>
<name>W6TE13_HOLOB</name>
<comment type="caution">
    <text evidence="1">The sequence shown here is derived from an EMBL/GenBank/DDBJ whole genome shotgun (WGS) entry which is preliminary data.</text>
</comment>
<protein>
    <submittedName>
        <fullName evidence="1">Streptomycin 6-kinase</fullName>
    </submittedName>
</protein>
<dbReference type="RefSeq" id="WP_021827456.1">
    <property type="nucleotide sequence ID" value="NZ_AWTR02000048.1"/>
</dbReference>